<evidence type="ECO:0000313" key="3">
    <source>
        <dbReference type="Proteomes" id="UP000199403"/>
    </source>
</evidence>
<sequence length="145" mass="16637">MMEERTERYLYRFLAPTNGRPWCTGHLPLLVAAGFYSRLLNVSSAAVCAAAKVGVENSPARASSAGRSDVLGFCHWYVHWFPRSFNGLCHAKCLKGIADTYYWLNYLFFLCVFLHCIFLFLPILPRNWPIWKVFRAIHAFSNPSI</sequence>
<keyword evidence="3" id="KW-1185">Reference proteome</keyword>
<dbReference type="Proteomes" id="UP000199403">
    <property type="component" value="Unassembled WGS sequence"/>
</dbReference>
<keyword evidence="1" id="KW-1133">Transmembrane helix</keyword>
<organism evidence="2 3">
    <name type="scientific">Cyclobacterium xiamenense</name>
    <dbReference type="NCBI Taxonomy" id="1297121"/>
    <lineage>
        <taxon>Bacteria</taxon>
        <taxon>Pseudomonadati</taxon>
        <taxon>Bacteroidota</taxon>
        <taxon>Cytophagia</taxon>
        <taxon>Cytophagales</taxon>
        <taxon>Cyclobacteriaceae</taxon>
        <taxon>Cyclobacterium</taxon>
    </lineage>
</organism>
<keyword evidence="1" id="KW-0472">Membrane</keyword>
<evidence type="ECO:0000313" key="2">
    <source>
        <dbReference type="EMBL" id="SEI75283.1"/>
    </source>
</evidence>
<proteinExistence type="predicted"/>
<dbReference type="AlphaFoldDB" id="A0A1H6T5B6"/>
<evidence type="ECO:0000256" key="1">
    <source>
        <dbReference type="SAM" id="Phobius"/>
    </source>
</evidence>
<keyword evidence="1" id="KW-0812">Transmembrane</keyword>
<name>A0A1H6T5B6_9BACT</name>
<reference evidence="3" key="1">
    <citation type="submission" date="2016-10" db="EMBL/GenBank/DDBJ databases">
        <authorList>
            <person name="Varghese N."/>
            <person name="Submissions S."/>
        </authorList>
    </citation>
    <scope>NUCLEOTIDE SEQUENCE [LARGE SCALE GENOMIC DNA]</scope>
    <source>
        <strain evidence="3">IBRC-M 10761</strain>
    </source>
</reference>
<dbReference type="EMBL" id="FNZH01000001">
    <property type="protein sequence ID" value="SEI75283.1"/>
    <property type="molecule type" value="Genomic_DNA"/>
</dbReference>
<gene>
    <name evidence="2" type="ORF">SAMN05192553_101112</name>
</gene>
<feature type="transmembrane region" description="Helical" evidence="1">
    <location>
        <begin position="102"/>
        <end position="124"/>
    </location>
</feature>
<accession>A0A1H6T5B6</accession>
<protein>
    <submittedName>
        <fullName evidence="2">Uncharacterized protein</fullName>
    </submittedName>
</protein>